<dbReference type="Proteomes" id="UP000547879">
    <property type="component" value="Unassembled WGS sequence"/>
</dbReference>
<proteinExistence type="predicted"/>
<dbReference type="AlphaFoldDB" id="A0A7W9Y5X3"/>
<dbReference type="RefSeq" id="WP_244654431.1">
    <property type="nucleotide sequence ID" value="NZ_BMHW01000002.1"/>
</dbReference>
<evidence type="ECO:0000313" key="3">
    <source>
        <dbReference type="Proteomes" id="UP000547879"/>
    </source>
</evidence>
<name>A0A7W9Y5X3_9HYPH</name>
<organism evidence="2 3">
    <name type="scientific">Rhizobium wenxiniae</name>
    <dbReference type="NCBI Taxonomy" id="1737357"/>
    <lineage>
        <taxon>Bacteria</taxon>
        <taxon>Pseudomonadati</taxon>
        <taxon>Pseudomonadota</taxon>
        <taxon>Alphaproteobacteria</taxon>
        <taxon>Hyphomicrobiales</taxon>
        <taxon>Rhizobiaceae</taxon>
        <taxon>Rhizobium/Agrobacterium group</taxon>
        <taxon>Rhizobium</taxon>
    </lineage>
</organism>
<reference evidence="2 3" key="1">
    <citation type="submission" date="2020-08" db="EMBL/GenBank/DDBJ databases">
        <title>Genomic Encyclopedia of Type Strains, Phase IV (KMG-IV): sequencing the most valuable type-strain genomes for metagenomic binning, comparative biology and taxonomic classification.</title>
        <authorList>
            <person name="Goeker M."/>
        </authorList>
    </citation>
    <scope>NUCLEOTIDE SEQUENCE [LARGE SCALE GENOMIC DNA]</scope>
    <source>
        <strain evidence="2 3">DSM 100734</strain>
    </source>
</reference>
<evidence type="ECO:0000256" key="1">
    <source>
        <dbReference type="SAM" id="MobiDB-lite"/>
    </source>
</evidence>
<feature type="compositionally biased region" description="Polar residues" evidence="1">
    <location>
        <begin position="38"/>
        <end position="55"/>
    </location>
</feature>
<evidence type="ECO:0000313" key="2">
    <source>
        <dbReference type="EMBL" id="MBB6162572.1"/>
    </source>
</evidence>
<gene>
    <name evidence="2" type="ORF">HNQ72_002390</name>
</gene>
<protein>
    <submittedName>
        <fullName evidence="2">Uncharacterized protein</fullName>
    </submittedName>
</protein>
<sequence length="62" mass="6770">MKLSLLFIEMAADIGLFVEDTNDFDLAVIGTYIENMRSPASTTSSTVSKRPLSSSRETKLVA</sequence>
<feature type="region of interest" description="Disordered" evidence="1">
    <location>
        <begin position="38"/>
        <end position="62"/>
    </location>
</feature>
<accession>A0A7W9Y5X3</accession>
<dbReference type="EMBL" id="JACHEG010000002">
    <property type="protein sequence ID" value="MBB6162572.1"/>
    <property type="molecule type" value="Genomic_DNA"/>
</dbReference>
<comment type="caution">
    <text evidence="2">The sequence shown here is derived from an EMBL/GenBank/DDBJ whole genome shotgun (WGS) entry which is preliminary data.</text>
</comment>
<keyword evidence="3" id="KW-1185">Reference proteome</keyword>